<protein>
    <submittedName>
        <fullName evidence="1">Uncharacterized protein</fullName>
    </submittedName>
</protein>
<dbReference type="Proteomes" id="UP000054516">
    <property type="component" value="Unassembled WGS sequence"/>
</dbReference>
<name>A0A1S8A7F0_ROSNE</name>
<dbReference type="AlphaFoldDB" id="A0A1S8A7F0"/>
<evidence type="ECO:0000313" key="1">
    <source>
        <dbReference type="EMBL" id="GAW25855.1"/>
    </source>
</evidence>
<gene>
    <name evidence="1" type="ORF">SAMD00023353_1401330</name>
</gene>
<evidence type="ECO:0000313" key="2">
    <source>
        <dbReference type="Proteomes" id="UP000054516"/>
    </source>
</evidence>
<dbReference type="EMBL" id="DF977459">
    <property type="protein sequence ID" value="GAW25855.1"/>
    <property type="molecule type" value="Genomic_DNA"/>
</dbReference>
<keyword evidence="2" id="KW-1185">Reference proteome</keyword>
<proteinExistence type="predicted"/>
<accession>A0A1S8A7F0</accession>
<sequence>MGLDTPRLASFLCPVPREAAAAGKQMGGQANSNSKRVVVDNTYQTDDASEPGFFRWGKEFQQETKGPLFPH</sequence>
<reference evidence="1" key="1">
    <citation type="submission" date="2016-03" db="EMBL/GenBank/DDBJ databases">
        <title>Draft genome sequence of Rosellinia necatrix.</title>
        <authorList>
            <person name="Kanematsu S."/>
        </authorList>
    </citation>
    <scope>NUCLEOTIDE SEQUENCE [LARGE SCALE GENOMIC DNA]</scope>
    <source>
        <strain evidence="1">W97</strain>
    </source>
</reference>
<organism evidence="1">
    <name type="scientific">Rosellinia necatrix</name>
    <name type="common">White root-rot fungus</name>
    <dbReference type="NCBI Taxonomy" id="77044"/>
    <lineage>
        <taxon>Eukaryota</taxon>
        <taxon>Fungi</taxon>
        <taxon>Dikarya</taxon>
        <taxon>Ascomycota</taxon>
        <taxon>Pezizomycotina</taxon>
        <taxon>Sordariomycetes</taxon>
        <taxon>Xylariomycetidae</taxon>
        <taxon>Xylariales</taxon>
        <taxon>Xylariaceae</taxon>
        <taxon>Rosellinia</taxon>
    </lineage>
</organism>